<name>A0A1N6E5J3_9BACT</name>
<protein>
    <submittedName>
        <fullName evidence="1">Uncharacterized protein</fullName>
    </submittedName>
</protein>
<dbReference type="Proteomes" id="UP000185003">
    <property type="component" value="Unassembled WGS sequence"/>
</dbReference>
<dbReference type="AlphaFoldDB" id="A0A1N6E5J3"/>
<gene>
    <name evidence="1" type="ORF">SAMN04488055_1318</name>
</gene>
<dbReference type="EMBL" id="FSRA01000001">
    <property type="protein sequence ID" value="SIN78266.1"/>
    <property type="molecule type" value="Genomic_DNA"/>
</dbReference>
<evidence type="ECO:0000313" key="1">
    <source>
        <dbReference type="EMBL" id="SIN78266.1"/>
    </source>
</evidence>
<evidence type="ECO:0000313" key="2">
    <source>
        <dbReference type="Proteomes" id="UP000185003"/>
    </source>
</evidence>
<sequence length="66" mass="7849">MNNRKGHGKDVPPNKTHVLIYFIQQGSTAVEGTSFYEYYDNLKWKNPQGITLTNWKTAAWQWIWYL</sequence>
<reference evidence="1 2" key="1">
    <citation type="submission" date="2016-11" db="EMBL/GenBank/DDBJ databases">
        <authorList>
            <person name="Jaros S."/>
            <person name="Januszkiewicz K."/>
            <person name="Wedrychowicz H."/>
        </authorList>
    </citation>
    <scope>NUCLEOTIDE SEQUENCE [LARGE SCALE GENOMIC DNA]</scope>
    <source>
        <strain evidence="1 2">DSM 24787</strain>
    </source>
</reference>
<keyword evidence="2" id="KW-1185">Reference proteome</keyword>
<proteinExistence type="predicted"/>
<accession>A0A1N6E5J3</accession>
<dbReference type="STRING" id="536979.SAMN04488055_1318"/>
<organism evidence="1 2">
    <name type="scientific">Chitinophaga niabensis</name>
    <dbReference type="NCBI Taxonomy" id="536979"/>
    <lineage>
        <taxon>Bacteria</taxon>
        <taxon>Pseudomonadati</taxon>
        <taxon>Bacteroidota</taxon>
        <taxon>Chitinophagia</taxon>
        <taxon>Chitinophagales</taxon>
        <taxon>Chitinophagaceae</taxon>
        <taxon>Chitinophaga</taxon>
    </lineage>
</organism>